<name>A0A9Q1J5I2_SYNKA</name>
<proteinExistence type="predicted"/>
<dbReference type="AlphaFoldDB" id="A0A9Q1J5I2"/>
<protein>
    <submittedName>
        <fullName evidence="1">Uncharacterized protein</fullName>
    </submittedName>
</protein>
<accession>A0A9Q1J5I2</accession>
<organism evidence="1 2">
    <name type="scientific">Synaphobranchus kaupii</name>
    <name type="common">Kaup's arrowtooth eel</name>
    <dbReference type="NCBI Taxonomy" id="118154"/>
    <lineage>
        <taxon>Eukaryota</taxon>
        <taxon>Metazoa</taxon>
        <taxon>Chordata</taxon>
        <taxon>Craniata</taxon>
        <taxon>Vertebrata</taxon>
        <taxon>Euteleostomi</taxon>
        <taxon>Actinopterygii</taxon>
        <taxon>Neopterygii</taxon>
        <taxon>Teleostei</taxon>
        <taxon>Anguilliformes</taxon>
        <taxon>Synaphobranchidae</taxon>
        <taxon>Synaphobranchus</taxon>
    </lineage>
</organism>
<keyword evidence="2" id="KW-1185">Reference proteome</keyword>
<evidence type="ECO:0000313" key="2">
    <source>
        <dbReference type="Proteomes" id="UP001152622"/>
    </source>
</evidence>
<comment type="caution">
    <text evidence="1">The sequence shown here is derived from an EMBL/GenBank/DDBJ whole genome shotgun (WGS) entry which is preliminary data.</text>
</comment>
<reference evidence="1" key="1">
    <citation type="journal article" date="2023" name="Science">
        <title>Genome structures resolve the early diversification of teleost fishes.</title>
        <authorList>
            <person name="Parey E."/>
            <person name="Louis A."/>
            <person name="Montfort J."/>
            <person name="Bouchez O."/>
            <person name="Roques C."/>
            <person name="Iampietro C."/>
            <person name="Lluch J."/>
            <person name="Castinel A."/>
            <person name="Donnadieu C."/>
            <person name="Desvignes T."/>
            <person name="Floi Bucao C."/>
            <person name="Jouanno E."/>
            <person name="Wen M."/>
            <person name="Mejri S."/>
            <person name="Dirks R."/>
            <person name="Jansen H."/>
            <person name="Henkel C."/>
            <person name="Chen W.J."/>
            <person name="Zahm M."/>
            <person name="Cabau C."/>
            <person name="Klopp C."/>
            <person name="Thompson A.W."/>
            <person name="Robinson-Rechavi M."/>
            <person name="Braasch I."/>
            <person name="Lecointre G."/>
            <person name="Bobe J."/>
            <person name="Postlethwait J.H."/>
            <person name="Berthelot C."/>
            <person name="Roest Crollius H."/>
            <person name="Guiguen Y."/>
        </authorList>
    </citation>
    <scope>NUCLEOTIDE SEQUENCE</scope>
    <source>
        <strain evidence="1">WJC10195</strain>
    </source>
</reference>
<dbReference type="EMBL" id="JAINUF010000003">
    <property type="protein sequence ID" value="KAJ8368086.1"/>
    <property type="molecule type" value="Genomic_DNA"/>
</dbReference>
<gene>
    <name evidence="1" type="ORF">SKAU_G00081140</name>
</gene>
<dbReference type="Proteomes" id="UP001152622">
    <property type="component" value="Chromosome 3"/>
</dbReference>
<sequence length="73" mass="8463">MKFMNYRSRMKISRSTDFSAISDSFRCSPTQNKVRKTHCSSLISASESELTNSGERWPQTFADLVKSLPKLRW</sequence>
<evidence type="ECO:0000313" key="1">
    <source>
        <dbReference type="EMBL" id="KAJ8368086.1"/>
    </source>
</evidence>